<comment type="subcellular location">
    <subcellularLocation>
        <location evidence="1">Membrane</location>
    </subcellularLocation>
</comment>
<evidence type="ECO:0000256" key="1">
    <source>
        <dbReference type="ARBA" id="ARBA00004370"/>
    </source>
</evidence>
<dbReference type="PANTHER" id="PTHR35603:SF2">
    <property type="entry name" value="OUTER MEMBRANE LIPOPROTEIN"/>
    <property type="match status" value="1"/>
</dbReference>
<name>A0ABW0JHV2_9GAMM</name>
<dbReference type="Pfam" id="PF05433">
    <property type="entry name" value="Rick_17kDa_Anti"/>
    <property type="match status" value="1"/>
</dbReference>
<evidence type="ECO:0000313" key="5">
    <source>
        <dbReference type="EMBL" id="MFC5435372.1"/>
    </source>
</evidence>
<keyword evidence="3" id="KW-0732">Signal</keyword>
<proteinExistence type="predicted"/>
<dbReference type="PANTHER" id="PTHR35603">
    <property type="match status" value="1"/>
</dbReference>
<dbReference type="InterPro" id="IPR051407">
    <property type="entry name" value="Bact_OM_lipoprot/Surf_antigen"/>
</dbReference>
<dbReference type="InterPro" id="IPR008816">
    <property type="entry name" value="Gly_zipper_2TM_dom"/>
</dbReference>
<comment type="caution">
    <text evidence="5">The sequence shown here is derived from an EMBL/GenBank/DDBJ whole genome shotgun (WGS) entry which is preliminary data.</text>
</comment>
<dbReference type="EMBL" id="JBHSMK010000002">
    <property type="protein sequence ID" value="MFC5435372.1"/>
    <property type="molecule type" value="Genomic_DNA"/>
</dbReference>
<reference evidence="6" key="1">
    <citation type="journal article" date="2019" name="Int. J. Syst. Evol. Microbiol.">
        <title>The Global Catalogue of Microorganisms (GCM) 10K type strain sequencing project: providing services to taxonomists for standard genome sequencing and annotation.</title>
        <authorList>
            <consortium name="The Broad Institute Genomics Platform"/>
            <consortium name="The Broad Institute Genome Sequencing Center for Infectious Disease"/>
            <person name="Wu L."/>
            <person name="Ma J."/>
        </authorList>
    </citation>
    <scope>NUCLEOTIDE SEQUENCE [LARGE SCALE GENOMIC DNA]</scope>
    <source>
        <strain evidence="6">JCM 17130</strain>
    </source>
</reference>
<dbReference type="Proteomes" id="UP001596013">
    <property type="component" value="Unassembled WGS sequence"/>
</dbReference>
<keyword evidence="2" id="KW-0472">Membrane</keyword>
<evidence type="ECO:0000313" key="6">
    <source>
        <dbReference type="Proteomes" id="UP001596013"/>
    </source>
</evidence>
<feature type="chain" id="PRO_5046006739" evidence="3">
    <location>
        <begin position="22"/>
        <end position="169"/>
    </location>
</feature>
<dbReference type="PROSITE" id="PS51257">
    <property type="entry name" value="PROKAR_LIPOPROTEIN"/>
    <property type="match status" value="1"/>
</dbReference>
<feature type="signal peptide" evidence="3">
    <location>
        <begin position="1"/>
        <end position="21"/>
    </location>
</feature>
<accession>A0ABW0JHV2</accession>
<gene>
    <name evidence="5" type="ORF">ACFPME_02305</name>
</gene>
<dbReference type="RefSeq" id="WP_377301614.1">
    <property type="nucleotide sequence ID" value="NZ_JBHSMK010000002.1"/>
</dbReference>
<feature type="domain" description="Glycine zipper 2TM" evidence="4">
    <location>
        <begin position="80"/>
        <end position="121"/>
    </location>
</feature>
<keyword evidence="6" id="KW-1185">Reference proteome</keyword>
<evidence type="ECO:0000256" key="3">
    <source>
        <dbReference type="SAM" id="SignalP"/>
    </source>
</evidence>
<organism evidence="5 6">
    <name type="scientific">Rhodanobacter umsongensis</name>
    <dbReference type="NCBI Taxonomy" id="633153"/>
    <lineage>
        <taxon>Bacteria</taxon>
        <taxon>Pseudomonadati</taxon>
        <taxon>Pseudomonadota</taxon>
        <taxon>Gammaproteobacteria</taxon>
        <taxon>Lysobacterales</taxon>
        <taxon>Rhodanobacteraceae</taxon>
        <taxon>Rhodanobacter</taxon>
    </lineage>
</organism>
<evidence type="ECO:0000259" key="4">
    <source>
        <dbReference type="Pfam" id="PF05433"/>
    </source>
</evidence>
<evidence type="ECO:0000256" key="2">
    <source>
        <dbReference type="ARBA" id="ARBA00023136"/>
    </source>
</evidence>
<protein>
    <submittedName>
        <fullName evidence="5">Glycine zipper 2TM domain-containing protein</fullName>
    </submittedName>
</protein>
<sequence>MNALTGKFALAAAMTAGLALAGCATAPYGNNSGYNNGNYNRGYQGQNGYGNQTARCQTCGVVQEVQQVYTDGGNGNGGTLGAIIGAVAGGVLGNQVGKGDGRKAATVVGAVAGGVVGNQVGKRSGGNGTAWRIVVRLDDGQYATVTQRENPNLRNGDYVEVRGDHVYAR</sequence>